<organism evidence="1 2">
    <name type="scientific">Metamycoplasma phocicerebrale</name>
    <dbReference type="NCBI Taxonomy" id="142649"/>
    <lineage>
        <taxon>Bacteria</taxon>
        <taxon>Bacillati</taxon>
        <taxon>Mycoplasmatota</taxon>
        <taxon>Mycoplasmoidales</taxon>
        <taxon>Metamycoplasmataceae</taxon>
        <taxon>Metamycoplasma</taxon>
    </lineage>
</organism>
<gene>
    <name evidence="1" type="ORF">DMC14_001680</name>
</gene>
<reference evidence="1" key="1">
    <citation type="submission" date="2019-03" db="EMBL/GenBank/DDBJ databases">
        <title>Draft Sequence and Annotation of the Mycoplasma phocicerebrale Strain 1049T Genome.</title>
        <authorList>
            <person name="Frasca S.Jr."/>
            <person name="Kutish G.F."/>
            <person name="Castellanos Gell J."/>
            <person name="Michaels D.L."/>
            <person name="Brown D.R."/>
        </authorList>
    </citation>
    <scope>NUCLEOTIDE SEQUENCE</scope>
    <source>
        <strain evidence="1">1049</strain>
    </source>
</reference>
<accession>A0A3Q9VA81</accession>
<dbReference type="NCBIfam" id="NF045960">
    <property type="entry name" value="MHO_1580_fam"/>
    <property type="match status" value="1"/>
</dbReference>
<dbReference type="OrthoDB" id="396807at2"/>
<protein>
    <submittedName>
        <fullName evidence="1">Uncharacterized protein</fullName>
    </submittedName>
</protein>
<sequence length="375" mass="44673">MLITYNQEFEQKQINELSKTWVEEFLVSSKRNRYLDNWLTVNELTTLKIKRIIQSDNFILTFEHINSLNEIKEIKINALINNKLIDIKPIYHDNKSIFINTYNSDLDTKNKFEFKDINNINFEIYYRVNGYWYQVQRFTYWIKNNPRSKNIIVNKKTNIKLLSQIEINSKPDRINPHLISHNVNTEYLNLEFKSTFLELGKHNKKIYDLNIYKIKNDNIENLLNSDIYDFELSPISLFNNAKLKYNIKQKFEDFGKSQIIIDSYSYYDKYSDSIKIDEPSSQAKIGLLIPLNFKGDFGHTLNFNIGKNLKNFKLTYPQYIEKPFFSIDGGLIKMKVKNIKGWLTQENYHKIKYENITEIIKNAENLETIEKIGIK</sequence>
<evidence type="ECO:0000313" key="2">
    <source>
        <dbReference type="Proteomes" id="UP000256585"/>
    </source>
</evidence>
<dbReference type="RefSeq" id="WP_116171676.1">
    <property type="nucleotide sequence ID" value="NZ_CP033058.2"/>
</dbReference>
<dbReference type="Proteomes" id="UP000256585">
    <property type="component" value="Chromosome"/>
</dbReference>
<dbReference type="AlphaFoldDB" id="A0A3Q9VA81"/>
<name>A0A3Q9VA81_9BACT</name>
<proteinExistence type="predicted"/>
<keyword evidence="2" id="KW-1185">Reference proteome</keyword>
<evidence type="ECO:0000313" key="1">
    <source>
        <dbReference type="EMBL" id="AZZ65494.1"/>
    </source>
</evidence>
<dbReference type="KEGG" id="mphc:DMC14_001680"/>
<dbReference type="EMBL" id="CP033058">
    <property type="protein sequence ID" value="AZZ65494.1"/>
    <property type="molecule type" value="Genomic_DNA"/>
</dbReference>